<dbReference type="PANTHER" id="PTHR38791">
    <property type="entry name" value="ZN(II)2CYS6 TRANSCRIPTION FACTOR (EUROFUNG)-RELATED-RELATED"/>
    <property type="match status" value="1"/>
</dbReference>
<organism evidence="1 2">
    <name type="scientific">Fusarium venenatum</name>
    <dbReference type="NCBI Taxonomy" id="56646"/>
    <lineage>
        <taxon>Eukaryota</taxon>
        <taxon>Fungi</taxon>
        <taxon>Dikarya</taxon>
        <taxon>Ascomycota</taxon>
        <taxon>Pezizomycotina</taxon>
        <taxon>Sordariomycetes</taxon>
        <taxon>Hypocreomycetidae</taxon>
        <taxon>Hypocreales</taxon>
        <taxon>Nectriaceae</taxon>
        <taxon>Fusarium</taxon>
    </lineage>
</organism>
<evidence type="ECO:0008006" key="3">
    <source>
        <dbReference type="Google" id="ProtNLM"/>
    </source>
</evidence>
<dbReference type="EMBL" id="LN649230">
    <property type="protein sequence ID" value="CEI60169.1"/>
    <property type="molecule type" value="Genomic_DNA"/>
</dbReference>
<proteinExistence type="predicted"/>
<sequence length="415" mass="46349">MQKVMISRTATQLPPTLQLGSDVLSRHTFLSLYVDGYSYGFHTLASLLAGSSPRGLLQATVDAVSLAFMSFRLNRQDIVPLANKRYLVAIRSLRIAMQSSQKSSITGVSESVNDETLQSVLLLDLYEKMAYHHYQLSEFPDSWLSHVQGALSMVQSRPRTDYSNPTTQQLATRTVIALTLSCGAAGVSIPQTLHSLHHDLDGYVQNAKWTFIGLLMSLVNFRADMRSGKIKSPDILTRARELDIQFSHAEGKIPSSWWPRRVSDFNTQSFGYYYDVYPCHYTTQVFNAYRIMRLELNDVMRKIHPCTSVSETIVEVTEAICATVPQFILPGVRPDNNLPFTPKQILECSGILTPLYVAAQVSDNSAMREWILRLFIYMADQGARLAGSVAHILTSEPGVDYWAVFKMAGSCAVTA</sequence>
<dbReference type="AlphaFoldDB" id="A0A2L2SV50"/>
<dbReference type="PANTHER" id="PTHR38791:SF1">
    <property type="entry name" value="TRANSCRIPTION FACTOR, PUTATIVE-RELATED"/>
    <property type="match status" value="1"/>
</dbReference>
<evidence type="ECO:0000313" key="1">
    <source>
        <dbReference type="EMBL" id="CEI60169.1"/>
    </source>
</evidence>
<dbReference type="KEGG" id="fvn:FVRRES_04605"/>
<dbReference type="Proteomes" id="UP000245910">
    <property type="component" value="Chromosome II"/>
</dbReference>
<dbReference type="InterPro" id="IPR053175">
    <property type="entry name" value="DHMBA_Reg_Transcription_Factor"/>
</dbReference>
<evidence type="ECO:0000313" key="2">
    <source>
        <dbReference type="Proteomes" id="UP000245910"/>
    </source>
</evidence>
<dbReference type="RefSeq" id="XP_025583889.1">
    <property type="nucleotide sequence ID" value="XM_025732933.2"/>
</dbReference>
<dbReference type="STRING" id="56646.A0A2L2SV50"/>
<name>A0A2L2SV50_9HYPO</name>
<reference evidence="2" key="1">
    <citation type="submission" date="2014-10" db="EMBL/GenBank/DDBJ databases">
        <authorList>
            <person name="King R."/>
        </authorList>
    </citation>
    <scope>NUCLEOTIDE SEQUENCE [LARGE SCALE GENOMIC DNA]</scope>
    <source>
        <strain evidence="2">A3/5</strain>
    </source>
</reference>
<protein>
    <recommendedName>
        <fullName evidence="3">Transcription factor domain-containing protein</fullName>
    </recommendedName>
</protein>
<dbReference type="GeneID" id="37256244"/>
<accession>A0A2L2SV50</accession>
<keyword evidence="2" id="KW-1185">Reference proteome</keyword>